<evidence type="ECO:0000256" key="13">
    <source>
        <dbReference type="ARBA" id="ARBA00061570"/>
    </source>
</evidence>
<dbReference type="InterPro" id="IPR005936">
    <property type="entry name" value="FtsH"/>
</dbReference>
<evidence type="ECO:0000256" key="9">
    <source>
        <dbReference type="ARBA" id="ARBA00022840"/>
    </source>
</evidence>
<dbReference type="Gene3D" id="3.30.720.210">
    <property type="match status" value="1"/>
</dbReference>
<dbReference type="InterPro" id="IPR000642">
    <property type="entry name" value="Peptidase_M41"/>
</dbReference>
<keyword evidence="6 14" id="KW-0547">Nucleotide-binding</keyword>
<keyword evidence="5 14" id="KW-0479">Metal-binding</keyword>
<evidence type="ECO:0000256" key="6">
    <source>
        <dbReference type="ARBA" id="ARBA00022741"/>
    </source>
</evidence>
<evidence type="ECO:0000256" key="2">
    <source>
        <dbReference type="ARBA" id="ARBA00010044"/>
    </source>
</evidence>
<dbReference type="AlphaFoldDB" id="A0A6S5TWJ7"/>
<evidence type="ECO:0000313" key="18">
    <source>
        <dbReference type="Proteomes" id="UP000515680"/>
    </source>
</evidence>
<keyword evidence="14" id="KW-1003">Cell membrane</keyword>
<keyword evidence="12 14" id="KW-0472">Membrane</keyword>
<dbReference type="GO" id="GO:0030163">
    <property type="term" value="P:protein catabolic process"/>
    <property type="evidence" value="ECO:0007669"/>
    <property type="project" value="UniProtKB-UniRule"/>
</dbReference>
<name>A0A6S5TWJ7_PSEPU</name>
<dbReference type="PANTHER" id="PTHR23076:SF113">
    <property type="entry name" value="ATP-DEPENDENT ZINC METALLOPROTEASE FTSH 1, CHLOROPLASTIC-RELATED"/>
    <property type="match status" value="1"/>
</dbReference>
<dbReference type="FunFam" id="3.40.50.300:FF:000001">
    <property type="entry name" value="ATP-dependent zinc metalloprotease FtsH"/>
    <property type="match status" value="1"/>
</dbReference>
<keyword evidence="9 14" id="KW-0067">ATP-binding</keyword>
<feature type="binding site" evidence="14">
    <location>
        <position position="420"/>
    </location>
    <ligand>
        <name>Zn(2+)</name>
        <dbReference type="ChEBI" id="CHEBI:29105"/>
        <note>catalytic</note>
    </ligand>
</feature>
<dbReference type="Gene3D" id="3.40.50.300">
    <property type="entry name" value="P-loop containing nucleotide triphosphate hydrolases"/>
    <property type="match status" value="1"/>
</dbReference>
<comment type="similarity">
    <text evidence="2 14">In the C-terminal section; belongs to the peptidase M41 family.</text>
</comment>
<keyword evidence="3 14" id="KW-0645">Protease</keyword>
<dbReference type="InterPro" id="IPR003593">
    <property type="entry name" value="AAA+_ATPase"/>
</dbReference>
<evidence type="ECO:0000259" key="16">
    <source>
        <dbReference type="SMART" id="SM00382"/>
    </source>
</evidence>
<evidence type="ECO:0000256" key="12">
    <source>
        <dbReference type="ARBA" id="ARBA00023136"/>
    </source>
</evidence>
<evidence type="ECO:0000313" key="17">
    <source>
        <dbReference type="EMBL" id="BBT42813.1"/>
    </source>
</evidence>
<comment type="subunit">
    <text evidence="14">Homohexamer.</text>
</comment>
<dbReference type="InterPro" id="IPR041569">
    <property type="entry name" value="AAA_lid_3"/>
</dbReference>
<dbReference type="SUPFAM" id="SSF52540">
    <property type="entry name" value="P-loop containing nucleoside triphosphate hydrolases"/>
    <property type="match status" value="1"/>
</dbReference>
<evidence type="ECO:0000256" key="7">
    <source>
        <dbReference type="ARBA" id="ARBA00022801"/>
    </source>
</evidence>
<dbReference type="Pfam" id="PF01434">
    <property type="entry name" value="Peptidase_M41"/>
    <property type="match status" value="1"/>
</dbReference>
<dbReference type="GO" id="GO:0005886">
    <property type="term" value="C:plasma membrane"/>
    <property type="evidence" value="ECO:0007669"/>
    <property type="project" value="UniProtKB-SubCell"/>
</dbReference>
<dbReference type="Pfam" id="PF17862">
    <property type="entry name" value="AAA_lid_3"/>
    <property type="match status" value="1"/>
</dbReference>
<dbReference type="Pfam" id="PF00004">
    <property type="entry name" value="AAA"/>
    <property type="match status" value="1"/>
</dbReference>
<feature type="transmembrane region" description="Helical" evidence="14">
    <location>
        <begin position="106"/>
        <end position="124"/>
    </location>
</feature>
<dbReference type="Gene3D" id="1.20.58.760">
    <property type="entry name" value="Peptidase M41"/>
    <property type="match status" value="1"/>
</dbReference>
<dbReference type="Pfam" id="PF06480">
    <property type="entry name" value="FtsH_ext"/>
    <property type="match status" value="1"/>
</dbReference>
<keyword evidence="10 14" id="KW-1133">Transmembrane helix</keyword>
<evidence type="ECO:0000256" key="3">
    <source>
        <dbReference type="ARBA" id="ARBA00022670"/>
    </source>
</evidence>
<dbReference type="InterPro" id="IPR011546">
    <property type="entry name" value="Pept_M41_FtsH_extracell"/>
</dbReference>
<protein>
    <recommendedName>
        <fullName evidence="14">ATP-dependent zinc metalloprotease FtsH</fullName>
        <ecNumber evidence="14">3.4.24.-</ecNumber>
    </recommendedName>
</protein>
<dbReference type="GO" id="GO:0016887">
    <property type="term" value="F:ATP hydrolysis activity"/>
    <property type="evidence" value="ECO:0007669"/>
    <property type="project" value="UniProtKB-UniRule"/>
</dbReference>
<accession>A0A6S5TWJ7</accession>
<comment type="cofactor">
    <cofactor evidence="14">
        <name>Zn(2+)</name>
        <dbReference type="ChEBI" id="CHEBI:29105"/>
    </cofactor>
    <text evidence="14">Binds 1 zinc ion per subunit.</text>
</comment>
<comment type="similarity">
    <text evidence="15">Belongs to the AAA ATPase family.</text>
</comment>
<dbReference type="HAMAP" id="MF_01458">
    <property type="entry name" value="FtsH"/>
    <property type="match status" value="1"/>
</dbReference>
<keyword evidence="7 14" id="KW-0378">Hydrolase</keyword>
<comment type="function">
    <text evidence="14">Acts as a processive, ATP-dependent zinc metallopeptidase for both cytoplasmic and membrane proteins. Plays a role in the quality control of integral membrane proteins.</text>
</comment>
<feature type="binding site" evidence="14">
    <location>
        <position position="424"/>
    </location>
    <ligand>
        <name>Zn(2+)</name>
        <dbReference type="ChEBI" id="CHEBI:29105"/>
        <note>catalytic</note>
    </ligand>
</feature>
<dbReference type="EC" id="3.4.24.-" evidence="14"/>
<dbReference type="GO" id="GO:0006508">
    <property type="term" value="P:proteolysis"/>
    <property type="evidence" value="ECO:0007669"/>
    <property type="project" value="UniProtKB-KW"/>
</dbReference>
<dbReference type="Proteomes" id="UP000515680">
    <property type="component" value="Chromosome"/>
</dbReference>
<dbReference type="FunFam" id="1.10.8.60:FF:000001">
    <property type="entry name" value="ATP-dependent zinc metalloprotease FtsH"/>
    <property type="match status" value="1"/>
</dbReference>
<comment type="similarity">
    <text evidence="13 14">In the central section; belongs to the AAA ATPase family.</text>
</comment>
<dbReference type="GO" id="GO:0005524">
    <property type="term" value="F:ATP binding"/>
    <property type="evidence" value="ECO:0007669"/>
    <property type="project" value="UniProtKB-UniRule"/>
</dbReference>
<dbReference type="FunFam" id="1.20.58.760:FF:000001">
    <property type="entry name" value="ATP-dependent zinc metalloprotease FtsH"/>
    <property type="match status" value="1"/>
</dbReference>
<dbReference type="GO" id="GO:0004222">
    <property type="term" value="F:metalloendopeptidase activity"/>
    <property type="evidence" value="ECO:0007669"/>
    <property type="project" value="InterPro"/>
</dbReference>
<keyword evidence="4 14" id="KW-0812">Transmembrane</keyword>
<comment type="subcellular location">
    <subcellularLocation>
        <location evidence="14">Cell membrane</location>
        <topology evidence="14">Multi-pass membrane protein</topology>
        <orientation evidence="14">Cytoplasmic side</orientation>
    </subcellularLocation>
    <subcellularLocation>
        <location evidence="1">Membrane</location>
    </subcellularLocation>
</comment>
<evidence type="ECO:0000256" key="10">
    <source>
        <dbReference type="ARBA" id="ARBA00022989"/>
    </source>
</evidence>
<evidence type="ECO:0000256" key="14">
    <source>
        <dbReference type="HAMAP-Rule" id="MF_01458"/>
    </source>
</evidence>
<comment type="caution">
    <text evidence="14">Lacks conserved residue(s) required for the propagation of feature annotation.</text>
</comment>
<reference evidence="17 18" key="1">
    <citation type="submission" date="2019-12" db="EMBL/GenBank/DDBJ databases">
        <title>complete genome sequences of Pseudomonas putida str. WP8-W18-CRE-01 isolated from wastewater treatment plant effluent.</title>
        <authorList>
            <person name="Sekizuka T."/>
            <person name="Itokawa K."/>
            <person name="Yatsu K."/>
            <person name="Inamine Y."/>
            <person name="Kuroda M."/>
        </authorList>
    </citation>
    <scope>NUCLEOTIDE SEQUENCE [LARGE SCALE GENOMIC DNA]</scope>
    <source>
        <strain evidence="17 18">WP8-W18-CRE-01</strain>
    </source>
</reference>
<dbReference type="NCBIfam" id="TIGR01241">
    <property type="entry name" value="FtsH_fam"/>
    <property type="match status" value="1"/>
</dbReference>
<dbReference type="Gene3D" id="1.10.8.60">
    <property type="match status" value="1"/>
</dbReference>
<dbReference type="PROSITE" id="PS00674">
    <property type="entry name" value="AAA"/>
    <property type="match status" value="1"/>
</dbReference>
<feature type="binding site" evidence="14">
    <location>
        <begin position="197"/>
        <end position="204"/>
    </location>
    <ligand>
        <name>ATP</name>
        <dbReference type="ChEBI" id="CHEBI:30616"/>
    </ligand>
</feature>
<organism evidence="17 18">
    <name type="scientific">Pseudomonas putida</name>
    <name type="common">Arthrobacter siderocapsulatus</name>
    <dbReference type="NCBI Taxonomy" id="303"/>
    <lineage>
        <taxon>Bacteria</taxon>
        <taxon>Pseudomonadati</taxon>
        <taxon>Pseudomonadota</taxon>
        <taxon>Gammaproteobacteria</taxon>
        <taxon>Pseudomonadales</taxon>
        <taxon>Pseudomonadaceae</taxon>
        <taxon>Pseudomonas</taxon>
    </lineage>
</organism>
<gene>
    <name evidence="14 17" type="primary">ftsH</name>
    <name evidence="17" type="ORF">WP8W18C01_51540</name>
</gene>
<dbReference type="InterPro" id="IPR027417">
    <property type="entry name" value="P-loop_NTPase"/>
</dbReference>
<evidence type="ECO:0000256" key="1">
    <source>
        <dbReference type="ARBA" id="ARBA00004370"/>
    </source>
</evidence>
<feature type="active site" evidence="14">
    <location>
        <position position="421"/>
    </location>
</feature>
<keyword evidence="11 14" id="KW-0482">Metalloprotease</keyword>
<dbReference type="GO" id="GO:0008270">
    <property type="term" value="F:zinc ion binding"/>
    <property type="evidence" value="ECO:0007669"/>
    <property type="project" value="UniProtKB-UniRule"/>
</dbReference>
<dbReference type="CDD" id="cd19501">
    <property type="entry name" value="RecA-like_FtsH"/>
    <property type="match status" value="1"/>
</dbReference>
<dbReference type="SUPFAM" id="SSF140990">
    <property type="entry name" value="FtsH protease domain-like"/>
    <property type="match status" value="1"/>
</dbReference>
<proteinExistence type="inferred from homology"/>
<evidence type="ECO:0000256" key="15">
    <source>
        <dbReference type="RuleBase" id="RU003651"/>
    </source>
</evidence>
<sequence length="648" mass="70774">MEKKNQWNTGYWIVALLLLLSLQSYWQTAKTVEPVPYSEFEKALAEGRVAEVLVSDRTVAGRLKSPDSRGKTTIVATRVEPDLADRLSKYDVPYARVLESTWLRDVLSWILPAVAFFGVWFFLFRRFAEKQGMGGFLNIGKSRAKVFVEKNTGVTFADVAGVDEAKAELVEIVDFLKNPQDYGRLGARIPKGVLLVGPPGTGKTLLAKAVAGEAGVPFFSISGSEFVEMFVGVGAARVRDLFEQARVQAPAIIFIDELDALGRARGAGGPIGGHDEREQTLNQLLTEMDGFDSSVGLIILAATNRPEILDQALLRAGRFDRQVLVDRPDKKGRLDILKVHVKKVTLAPAVDLEQVAALTTGFSGADLANLVNEAALAATRRKASAVELQDFTAAIERIVAGLEKRNRVLNPKERETVAYHEMGHALVALALPGTDPVHKISIIPRGIGALGYTLQRPTEDRFLMTRADLEHKIAVLLGGRAAEKLVFGELSTGAADDLARATDIARDMITRFGMDEGLGYIAFEAQRPRFLDAPELAHGGCRVAESTQTRIDQAIRDIVMGVFERAYRILDTNRTVLERCARELLARETLDENDIRQLTQGLVHDEKVVDAIQGKPTALNGVPSSSLALCKENRYVCIDSVGPLPGTG</sequence>
<feature type="binding site" evidence="14">
    <location>
        <position position="497"/>
    </location>
    <ligand>
        <name>Zn(2+)</name>
        <dbReference type="ChEBI" id="CHEBI:29105"/>
        <note>catalytic</note>
    </ligand>
</feature>
<dbReference type="GO" id="GO:0004176">
    <property type="term" value="F:ATP-dependent peptidase activity"/>
    <property type="evidence" value="ECO:0007669"/>
    <property type="project" value="InterPro"/>
</dbReference>
<dbReference type="InterPro" id="IPR003959">
    <property type="entry name" value="ATPase_AAA_core"/>
</dbReference>
<evidence type="ECO:0000256" key="4">
    <source>
        <dbReference type="ARBA" id="ARBA00022692"/>
    </source>
</evidence>
<feature type="domain" description="AAA+ ATPase" evidence="16">
    <location>
        <begin position="189"/>
        <end position="329"/>
    </location>
</feature>
<dbReference type="EMBL" id="AP022227">
    <property type="protein sequence ID" value="BBT42813.1"/>
    <property type="molecule type" value="Genomic_DNA"/>
</dbReference>
<evidence type="ECO:0000256" key="5">
    <source>
        <dbReference type="ARBA" id="ARBA00022723"/>
    </source>
</evidence>
<keyword evidence="8 14" id="KW-0862">Zinc</keyword>
<dbReference type="SMART" id="SM00382">
    <property type="entry name" value="AAA"/>
    <property type="match status" value="1"/>
</dbReference>
<evidence type="ECO:0000256" key="11">
    <source>
        <dbReference type="ARBA" id="ARBA00023049"/>
    </source>
</evidence>
<dbReference type="InterPro" id="IPR003960">
    <property type="entry name" value="ATPase_AAA_CS"/>
</dbReference>
<dbReference type="PANTHER" id="PTHR23076">
    <property type="entry name" value="METALLOPROTEASE M41 FTSH"/>
    <property type="match status" value="1"/>
</dbReference>
<evidence type="ECO:0000256" key="8">
    <source>
        <dbReference type="ARBA" id="ARBA00022833"/>
    </source>
</evidence>
<dbReference type="InterPro" id="IPR037219">
    <property type="entry name" value="Peptidase_M41-like"/>
</dbReference>